<accession>A0A6A5YGL6</accession>
<evidence type="ECO:0008006" key="3">
    <source>
        <dbReference type="Google" id="ProtNLM"/>
    </source>
</evidence>
<dbReference type="PANTHER" id="PTHR24148:SF82">
    <property type="entry name" value="HETEROKARYON INCOMPATIBILITY DOMAIN-CONTAINING PROTEIN"/>
    <property type="match status" value="1"/>
</dbReference>
<organism evidence="1 2">
    <name type="scientific">Lophiotrema nucula</name>
    <dbReference type="NCBI Taxonomy" id="690887"/>
    <lineage>
        <taxon>Eukaryota</taxon>
        <taxon>Fungi</taxon>
        <taxon>Dikarya</taxon>
        <taxon>Ascomycota</taxon>
        <taxon>Pezizomycotina</taxon>
        <taxon>Dothideomycetes</taxon>
        <taxon>Pleosporomycetidae</taxon>
        <taxon>Pleosporales</taxon>
        <taxon>Lophiotremataceae</taxon>
        <taxon>Lophiotrema</taxon>
    </lineage>
</organism>
<evidence type="ECO:0000313" key="2">
    <source>
        <dbReference type="Proteomes" id="UP000799770"/>
    </source>
</evidence>
<evidence type="ECO:0000313" key="1">
    <source>
        <dbReference type="EMBL" id="KAF2105854.1"/>
    </source>
</evidence>
<dbReference type="InterPro" id="IPR052895">
    <property type="entry name" value="HetReg/Transcr_Mod"/>
</dbReference>
<sequence length="582" mass="66246">MEEKCVIWMGEIKQDVSLAEADAALQFLRYMGEIAQADDEDSVMLPSVIRDNIDATIEALKGLGNEGNQWWNRIWTVQEAVLPRKLTMQWGPLTLPWAVLEEAIPTWQYSTIFHGILSRKQIDVLGTVMVHTIWLRNTREDDDELYMLIHKWRIRQATDLRDKIYGILGICEAGRLPRTELCNYGISPAKVFCTLTLELILDERGLRALTPYPRPSASQTTPGMPSWALDLGSTGQSDVPDAWFQIHGYTCYRADDGLDQIDLDTIRSQFGHESLSLVGIYVDKVVQVEKGYKKAHGWEKKVFKDGTSTTLMARAHLSGDRRRLIYPGGRYDRAEAFAKLVLGEMIRDDNSFPKRAPMEADLEEVWRLMDLRGSRVEDDTRSTVYGMMANQNMFVTELTLMGLGHLDVQVGDEVWIFRGGKIPFMIRPRTAIRQSGYSFIGHCYVQGIMSLTLKRGINRLRSLAACPEKLRGEFRLLFFLPLPLPLLVQPRHLVISPLEDRTFRWIAIPQSKHPSRATRFRFLMKSVSTPISSFIPSSLSRNVIYSFEDRSGRTSTFSAVRSHVPQVSRNSSTGIVSLPLHH</sequence>
<dbReference type="OrthoDB" id="3557394at2759"/>
<dbReference type="AlphaFoldDB" id="A0A6A5YGL6"/>
<keyword evidence="2" id="KW-1185">Reference proteome</keyword>
<dbReference type="Proteomes" id="UP000799770">
    <property type="component" value="Unassembled WGS sequence"/>
</dbReference>
<dbReference type="Pfam" id="PF26639">
    <property type="entry name" value="Het-6_barrel"/>
    <property type="match status" value="1"/>
</dbReference>
<proteinExistence type="predicted"/>
<dbReference type="EMBL" id="ML977370">
    <property type="protein sequence ID" value="KAF2105854.1"/>
    <property type="molecule type" value="Genomic_DNA"/>
</dbReference>
<dbReference type="PANTHER" id="PTHR24148">
    <property type="entry name" value="ANKYRIN REPEAT DOMAIN-CONTAINING PROTEIN 39 HOMOLOG-RELATED"/>
    <property type="match status" value="1"/>
</dbReference>
<name>A0A6A5YGL6_9PLEO</name>
<protein>
    <recommendedName>
        <fullName evidence="3">Heterokaryon incompatibility domain-containing protein</fullName>
    </recommendedName>
</protein>
<reference evidence="1" key="1">
    <citation type="journal article" date="2020" name="Stud. Mycol.">
        <title>101 Dothideomycetes genomes: a test case for predicting lifestyles and emergence of pathogens.</title>
        <authorList>
            <person name="Haridas S."/>
            <person name="Albert R."/>
            <person name="Binder M."/>
            <person name="Bloem J."/>
            <person name="Labutti K."/>
            <person name="Salamov A."/>
            <person name="Andreopoulos B."/>
            <person name="Baker S."/>
            <person name="Barry K."/>
            <person name="Bills G."/>
            <person name="Bluhm B."/>
            <person name="Cannon C."/>
            <person name="Castanera R."/>
            <person name="Culley D."/>
            <person name="Daum C."/>
            <person name="Ezra D."/>
            <person name="Gonzalez J."/>
            <person name="Henrissat B."/>
            <person name="Kuo A."/>
            <person name="Liang C."/>
            <person name="Lipzen A."/>
            <person name="Lutzoni F."/>
            <person name="Magnuson J."/>
            <person name="Mondo S."/>
            <person name="Nolan M."/>
            <person name="Ohm R."/>
            <person name="Pangilinan J."/>
            <person name="Park H.-J."/>
            <person name="Ramirez L."/>
            <person name="Alfaro M."/>
            <person name="Sun H."/>
            <person name="Tritt A."/>
            <person name="Yoshinaga Y."/>
            <person name="Zwiers L.-H."/>
            <person name="Turgeon B."/>
            <person name="Goodwin S."/>
            <person name="Spatafora J."/>
            <person name="Crous P."/>
            <person name="Grigoriev I."/>
        </authorList>
    </citation>
    <scope>NUCLEOTIDE SEQUENCE</scope>
    <source>
        <strain evidence="1">CBS 627.86</strain>
    </source>
</reference>
<gene>
    <name evidence="1" type="ORF">BDV96DRAFT_607870</name>
</gene>